<dbReference type="PANTHER" id="PTHR42898:SF6">
    <property type="entry name" value="NADP-DEPENDENT MANNITOL DEHYDROGENASE"/>
    <property type="match status" value="1"/>
</dbReference>
<evidence type="ECO:0000256" key="1">
    <source>
        <dbReference type="ARBA" id="ARBA00006484"/>
    </source>
</evidence>
<dbReference type="PROSITE" id="PS00061">
    <property type="entry name" value="ADH_SHORT"/>
    <property type="match status" value="1"/>
</dbReference>
<dbReference type="InterPro" id="IPR020904">
    <property type="entry name" value="Sc_DH/Rdtase_CS"/>
</dbReference>
<evidence type="ECO:0000313" key="3">
    <source>
        <dbReference type="EMBL" id="MBD2771560.1"/>
    </source>
</evidence>
<reference evidence="3" key="1">
    <citation type="submission" date="2020-09" db="EMBL/GenBank/DDBJ databases">
        <title>Iningainema tapete sp. nov. (Scytonemataceae, Cyanobacteria) from greenhouses in central Florida (USA) produces two types of nodularin with biosynthetic potential for microcystin-LR and anabaenopeptins.</title>
        <authorList>
            <person name="Berthold D.E."/>
            <person name="Lefler F.W."/>
            <person name="Huang I.-S."/>
            <person name="Abdulla H."/>
            <person name="Zimba P.V."/>
            <person name="Laughinghouse H.D. IV."/>
        </authorList>
    </citation>
    <scope>NUCLEOTIDE SEQUENCE</scope>
    <source>
        <strain evidence="3">BLCCT55</strain>
    </source>
</reference>
<dbReference type="NCBIfam" id="NF006693">
    <property type="entry name" value="PRK09242.1"/>
    <property type="match status" value="1"/>
</dbReference>
<dbReference type="RefSeq" id="WP_190825848.1">
    <property type="nucleotide sequence ID" value="NZ_CAWPPI010000025.1"/>
</dbReference>
<dbReference type="GO" id="GO:0016491">
    <property type="term" value="F:oxidoreductase activity"/>
    <property type="evidence" value="ECO:0007669"/>
    <property type="project" value="UniProtKB-KW"/>
</dbReference>
<dbReference type="InterPro" id="IPR036291">
    <property type="entry name" value="NAD(P)-bd_dom_sf"/>
</dbReference>
<dbReference type="InterPro" id="IPR045000">
    <property type="entry name" value="TR"/>
</dbReference>
<dbReference type="Proteomes" id="UP000629098">
    <property type="component" value="Unassembled WGS sequence"/>
</dbReference>
<dbReference type="NCBIfam" id="NF005559">
    <property type="entry name" value="PRK07231.1"/>
    <property type="match status" value="1"/>
</dbReference>
<organism evidence="3 4">
    <name type="scientific">Iningainema tapete BLCC-T55</name>
    <dbReference type="NCBI Taxonomy" id="2748662"/>
    <lineage>
        <taxon>Bacteria</taxon>
        <taxon>Bacillati</taxon>
        <taxon>Cyanobacteriota</taxon>
        <taxon>Cyanophyceae</taxon>
        <taxon>Nostocales</taxon>
        <taxon>Scytonemataceae</taxon>
        <taxon>Iningainema tapete</taxon>
    </lineage>
</organism>
<dbReference type="Gene3D" id="3.40.50.720">
    <property type="entry name" value="NAD(P)-binding Rossmann-like Domain"/>
    <property type="match status" value="1"/>
</dbReference>
<dbReference type="AlphaFoldDB" id="A0A8J6XAV4"/>
<gene>
    <name evidence="3" type="ORF">ICL16_05375</name>
</gene>
<comment type="similarity">
    <text evidence="1">Belongs to the short-chain dehydrogenases/reductases (SDR) family.</text>
</comment>
<dbReference type="FunFam" id="3.40.50.720:FF:000084">
    <property type="entry name" value="Short-chain dehydrogenase reductase"/>
    <property type="match status" value="1"/>
</dbReference>
<dbReference type="PRINTS" id="PR00081">
    <property type="entry name" value="GDHRDH"/>
</dbReference>
<keyword evidence="2" id="KW-0560">Oxidoreductase</keyword>
<dbReference type="InterPro" id="IPR002347">
    <property type="entry name" value="SDR_fam"/>
</dbReference>
<keyword evidence="4" id="KW-1185">Reference proteome</keyword>
<accession>A0A8J6XAV4</accession>
<evidence type="ECO:0000313" key="4">
    <source>
        <dbReference type="Proteomes" id="UP000629098"/>
    </source>
</evidence>
<comment type="caution">
    <text evidence="3">The sequence shown here is derived from an EMBL/GenBank/DDBJ whole genome shotgun (WGS) entry which is preliminary data.</text>
</comment>
<evidence type="ECO:0000256" key="2">
    <source>
        <dbReference type="ARBA" id="ARBA00023002"/>
    </source>
</evidence>
<protein>
    <submittedName>
        <fullName evidence="3">SDR family oxidoreductase</fullName>
    </submittedName>
</protein>
<proteinExistence type="inferred from homology"/>
<name>A0A8J6XAV4_9CYAN</name>
<sequence length="256" mass="27950">MSNNRWKLTGKKALITGATKGIGLAIAREFLSLDAEVMIVARNTQTVEQQLENWHKLGYKAHGIAADVATSDGRRAIFAHVNEVWSQLDILVNNVGINIRKKALEYTEDEYTSIFETNLTSVFEMCRLAYPLLKASENSSIVNLGSVAGLTSLRTGAPYGMTKAALVQLTRNLAVEWAAERIRVNIVAPWYIRTPLTEPVLSNPDVLNSVLSRTPMGRVGEPEEVAGIVAFLCMPTASYITGQCVAVDGGFLSFGF</sequence>
<dbReference type="PANTHER" id="PTHR42898">
    <property type="entry name" value="TROPINONE REDUCTASE"/>
    <property type="match status" value="1"/>
</dbReference>
<dbReference type="EMBL" id="JACXAE010000025">
    <property type="protein sequence ID" value="MBD2771560.1"/>
    <property type="molecule type" value="Genomic_DNA"/>
</dbReference>
<dbReference type="PRINTS" id="PR00080">
    <property type="entry name" value="SDRFAMILY"/>
</dbReference>
<dbReference type="Pfam" id="PF13561">
    <property type="entry name" value="adh_short_C2"/>
    <property type="match status" value="1"/>
</dbReference>
<dbReference type="SUPFAM" id="SSF51735">
    <property type="entry name" value="NAD(P)-binding Rossmann-fold domains"/>
    <property type="match status" value="1"/>
</dbReference>